<dbReference type="InterPro" id="IPR012816">
    <property type="entry name" value="NADAR"/>
</dbReference>
<keyword evidence="5" id="KW-1185">Reference proteome</keyword>
<dbReference type="EMBL" id="JAPZVP010000006">
    <property type="protein sequence ID" value="MDA1359749.1"/>
    <property type="molecule type" value="Genomic_DNA"/>
</dbReference>
<organism evidence="4 5">
    <name type="scientific">Glycomyces luteolus</name>
    <dbReference type="NCBI Taxonomy" id="2670330"/>
    <lineage>
        <taxon>Bacteria</taxon>
        <taxon>Bacillati</taxon>
        <taxon>Actinomycetota</taxon>
        <taxon>Actinomycetes</taxon>
        <taxon>Glycomycetales</taxon>
        <taxon>Glycomycetaceae</taxon>
        <taxon>Glycomyces</taxon>
    </lineage>
</organism>
<proteinExistence type="predicted"/>
<name>A0A9X3PBY2_9ACTN</name>
<evidence type="ECO:0000256" key="1">
    <source>
        <dbReference type="ARBA" id="ARBA00000022"/>
    </source>
</evidence>
<dbReference type="SUPFAM" id="SSF143990">
    <property type="entry name" value="YbiA-like"/>
    <property type="match status" value="1"/>
</dbReference>
<dbReference type="Gene3D" id="1.10.357.40">
    <property type="entry name" value="YbiA-like"/>
    <property type="match status" value="1"/>
</dbReference>
<dbReference type="Pfam" id="PF08719">
    <property type="entry name" value="NADAR"/>
    <property type="match status" value="1"/>
</dbReference>
<sequence length="148" mass="16940">MAINFYTPKYYVFNNFSAHSIEYRGKLYPTSEHAYQATKCTDPVGQETIRRARSPLQAKTLANETYRAAKDPDWGRKKVGVLEEILRAKLEQHAEAREALKDSGREDIVEDSPTDYFWGEGADGSGQNMLGKLWMKLRDDFRANQVDS</sequence>
<evidence type="ECO:0000313" key="4">
    <source>
        <dbReference type="EMBL" id="MDA1359749.1"/>
    </source>
</evidence>
<comment type="caution">
    <text evidence="4">The sequence shown here is derived from an EMBL/GenBank/DDBJ whole genome shotgun (WGS) entry which is preliminary data.</text>
</comment>
<dbReference type="RefSeq" id="WP_270109628.1">
    <property type="nucleotide sequence ID" value="NZ_JAPZVP010000006.1"/>
</dbReference>
<reference evidence="4" key="1">
    <citation type="submission" date="2022-12" db="EMBL/GenBank/DDBJ databases">
        <title>Gycomyces niveus sp.nov.,a novel actinomycete isolated from soil in Shouguan.</title>
        <authorList>
            <person name="Yang X."/>
        </authorList>
    </citation>
    <scope>NUCLEOTIDE SEQUENCE</scope>
    <source>
        <strain evidence="4">NEAU-A15</strain>
    </source>
</reference>
<dbReference type="InterPro" id="IPR037238">
    <property type="entry name" value="YbiA-like_sf"/>
</dbReference>
<dbReference type="Proteomes" id="UP001146067">
    <property type="component" value="Unassembled WGS sequence"/>
</dbReference>
<dbReference type="AlphaFoldDB" id="A0A9X3PBY2"/>
<comment type="catalytic activity">
    <reaction evidence="1">
        <text>5-amino-6-(5-phospho-D-ribosylamino)uracil + H2O = 5,6-diaminouracil + D-ribose 5-phosphate</text>
        <dbReference type="Rhea" id="RHEA:55020"/>
        <dbReference type="ChEBI" id="CHEBI:15377"/>
        <dbReference type="ChEBI" id="CHEBI:46252"/>
        <dbReference type="ChEBI" id="CHEBI:58453"/>
        <dbReference type="ChEBI" id="CHEBI:78346"/>
    </reaction>
</comment>
<dbReference type="CDD" id="cd15457">
    <property type="entry name" value="NADAR"/>
    <property type="match status" value="1"/>
</dbReference>
<evidence type="ECO:0000256" key="2">
    <source>
        <dbReference type="ARBA" id="ARBA00000751"/>
    </source>
</evidence>
<evidence type="ECO:0000259" key="3">
    <source>
        <dbReference type="Pfam" id="PF08719"/>
    </source>
</evidence>
<feature type="domain" description="NADAR" evidence="3">
    <location>
        <begin position="5"/>
        <end position="142"/>
    </location>
</feature>
<gene>
    <name evidence="4" type="ORF">O1R50_08955</name>
</gene>
<comment type="catalytic activity">
    <reaction evidence="2">
        <text>2,5-diamino-6-hydroxy-4-(5-phosphoribosylamino)-pyrimidine + H2O = 2,5,6-triamino-4-hydroxypyrimidine + D-ribose 5-phosphate</text>
        <dbReference type="Rhea" id="RHEA:23436"/>
        <dbReference type="ChEBI" id="CHEBI:15377"/>
        <dbReference type="ChEBI" id="CHEBI:58614"/>
        <dbReference type="ChEBI" id="CHEBI:78346"/>
        <dbReference type="ChEBI" id="CHEBI:137796"/>
    </reaction>
</comment>
<protein>
    <submittedName>
        <fullName evidence="4">NADAR family protein</fullName>
    </submittedName>
</protein>
<dbReference type="NCBIfam" id="TIGR02464">
    <property type="entry name" value="ribofla_fusion"/>
    <property type="match status" value="1"/>
</dbReference>
<accession>A0A9X3PBY2</accession>
<evidence type="ECO:0000313" key="5">
    <source>
        <dbReference type="Proteomes" id="UP001146067"/>
    </source>
</evidence>